<reference evidence="6 7" key="1">
    <citation type="journal article" date="2019" name="Nat. Med.">
        <title>A library of human gut bacterial isolates paired with longitudinal multiomics data enables mechanistic microbiome research.</title>
        <authorList>
            <person name="Poyet M."/>
            <person name="Groussin M."/>
            <person name="Gibbons S.M."/>
            <person name="Avila-Pacheco J."/>
            <person name="Jiang X."/>
            <person name="Kearney S.M."/>
            <person name="Perrotta A.R."/>
            <person name="Berdy B."/>
            <person name="Zhao S."/>
            <person name="Lieberman T.D."/>
            <person name="Swanson P.K."/>
            <person name="Smith M."/>
            <person name="Roesemann S."/>
            <person name="Alexander J.E."/>
            <person name="Rich S.A."/>
            <person name="Livny J."/>
            <person name="Vlamakis H."/>
            <person name="Clish C."/>
            <person name="Bullock K."/>
            <person name="Deik A."/>
            <person name="Scott J."/>
            <person name="Pierce K.A."/>
            <person name="Xavier R.J."/>
            <person name="Alm E.J."/>
        </authorList>
    </citation>
    <scope>NUCLEOTIDE SEQUENCE [LARGE SCALE GENOMIC DNA]</scope>
    <source>
        <strain evidence="4 6">BIOML-A4</strain>
        <strain evidence="5 7">BIOML-A5</strain>
    </source>
</reference>
<evidence type="ECO:0000259" key="3">
    <source>
        <dbReference type="Pfam" id="PF12850"/>
    </source>
</evidence>
<dbReference type="GeneID" id="42454953"/>
<dbReference type="EC" id="3.1.4.-" evidence="2"/>
<gene>
    <name evidence="5" type="ORF">GKD88_13205</name>
    <name evidence="4" type="ORF">GKE08_13535</name>
</gene>
<feature type="domain" description="Calcineurin-like phosphoesterase" evidence="3">
    <location>
        <begin position="1"/>
        <end position="136"/>
    </location>
</feature>
<keyword evidence="2" id="KW-0479">Metal-binding</keyword>
<organism evidence="4 6">
    <name type="scientific">Holdemania massiliensis</name>
    <dbReference type="NCBI Taxonomy" id="1468449"/>
    <lineage>
        <taxon>Bacteria</taxon>
        <taxon>Bacillati</taxon>
        <taxon>Bacillota</taxon>
        <taxon>Erysipelotrichia</taxon>
        <taxon>Erysipelotrichales</taxon>
        <taxon>Erysipelotrichaceae</taxon>
        <taxon>Holdemania</taxon>
    </lineage>
</organism>
<comment type="similarity">
    <text evidence="1 2">Belongs to the metallophosphoesterase superfamily. YfcE family.</text>
</comment>
<protein>
    <recommendedName>
        <fullName evidence="2">Phosphoesterase</fullName>
        <ecNumber evidence="2">3.1.4.-</ecNumber>
    </recommendedName>
</protein>
<name>A0A6N7S968_9FIRM</name>
<evidence type="ECO:0000313" key="7">
    <source>
        <dbReference type="Proteomes" id="UP000480929"/>
    </source>
</evidence>
<accession>A0A6N7S968</accession>
<dbReference type="EMBL" id="WKPJ01000024">
    <property type="protein sequence ID" value="MSA90349.1"/>
    <property type="molecule type" value="Genomic_DNA"/>
</dbReference>
<dbReference type="InterPro" id="IPR000979">
    <property type="entry name" value="Phosphodiesterase_MJ0936/Vps29"/>
</dbReference>
<dbReference type="EMBL" id="WKPI01000026">
    <property type="protein sequence ID" value="MSC34079.1"/>
    <property type="molecule type" value="Genomic_DNA"/>
</dbReference>
<dbReference type="Pfam" id="PF12850">
    <property type="entry name" value="Metallophos_2"/>
    <property type="match status" value="1"/>
</dbReference>
<dbReference type="GO" id="GO:0046872">
    <property type="term" value="F:metal ion binding"/>
    <property type="evidence" value="ECO:0007669"/>
    <property type="project" value="UniProtKB-KW"/>
</dbReference>
<keyword evidence="7" id="KW-1185">Reference proteome</keyword>
<dbReference type="GO" id="GO:0016787">
    <property type="term" value="F:hydrolase activity"/>
    <property type="evidence" value="ECO:0007669"/>
    <property type="project" value="UniProtKB-UniRule"/>
</dbReference>
<dbReference type="NCBIfam" id="TIGR00040">
    <property type="entry name" value="yfcE"/>
    <property type="match status" value="1"/>
</dbReference>
<sequence length="148" mass="16999">MRVGLISDTHNVLRPEVINILKTCDEIWHAGDFCEPEIWEALNALKPLRSVQGNNDDDPFFERLHTVEIFDCEGLHVAMAHIRQSLDCVAADLKIYGHSHQAEDQIQGSTRWLNPGSCGRRRFRLELTMMVLTIRDRQIQAELIVLQP</sequence>
<dbReference type="SUPFAM" id="SSF56300">
    <property type="entry name" value="Metallo-dependent phosphatases"/>
    <property type="match status" value="1"/>
</dbReference>
<dbReference type="InterPro" id="IPR029052">
    <property type="entry name" value="Metallo-depent_PP-like"/>
</dbReference>
<dbReference type="RefSeq" id="WP_020223053.1">
    <property type="nucleotide sequence ID" value="NZ_AP031450.1"/>
</dbReference>
<dbReference type="InterPro" id="IPR024654">
    <property type="entry name" value="Calcineurin-like_PHP_lpxH"/>
</dbReference>
<comment type="cofactor">
    <cofactor evidence="2">
        <name>a divalent metal cation</name>
        <dbReference type="ChEBI" id="CHEBI:60240"/>
    </cofactor>
</comment>
<evidence type="ECO:0000256" key="1">
    <source>
        <dbReference type="ARBA" id="ARBA00008950"/>
    </source>
</evidence>
<dbReference type="Proteomes" id="UP000433575">
    <property type="component" value="Unassembled WGS sequence"/>
</dbReference>
<dbReference type="AlphaFoldDB" id="A0A6N7S968"/>
<dbReference type="Proteomes" id="UP000480929">
    <property type="component" value="Unassembled WGS sequence"/>
</dbReference>
<evidence type="ECO:0000313" key="6">
    <source>
        <dbReference type="Proteomes" id="UP000433575"/>
    </source>
</evidence>
<comment type="caution">
    <text evidence="4">The sequence shown here is derived from an EMBL/GenBank/DDBJ whole genome shotgun (WGS) entry which is preliminary data.</text>
</comment>
<dbReference type="OrthoDB" id="9800565at2"/>
<evidence type="ECO:0000256" key="2">
    <source>
        <dbReference type="RuleBase" id="RU362039"/>
    </source>
</evidence>
<dbReference type="Gene3D" id="3.60.21.10">
    <property type="match status" value="1"/>
</dbReference>
<proteinExistence type="inferred from homology"/>
<evidence type="ECO:0000313" key="5">
    <source>
        <dbReference type="EMBL" id="MSC34079.1"/>
    </source>
</evidence>
<evidence type="ECO:0000313" key="4">
    <source>
        <dbReference type="EMBL" id="MSA90349.1"/>
    </source>
</evidence>